<dbReference type="AlphaFoldDB" id="A0A9P8TME2"/>
<sequence>MKFIGNIGGSVFQFESVWQLEIQLDSGTLMPSLQGVGDHDIDLWTVESTITWVNFPFDTGLVQSRFQLGFGLVPGFNFTNKLFWSGG</sequence>
<name>A0A9P8TME2_WICPI</name>
<organism evidence="1 2">
    <name type="scientific">Wickerhamomyces pijperi</name>
    <name type="common">Yeast</name>
    <name type="synonym">Pichia pijperi</name>
    <dbReference type="NCBI Taxonomy" id="599730"/>
    <lineage>
        <taxon>Eukaryota</taxon>
        <taxon>Fungi</taxon>
        <taxon>Dikarya</taxon>
        <taxon>Ascomycota</taxon>
        <taxon>Saccharomycotina</taxon>
        <taxon>Saccharomycetes</taxon>
        <taxon>Phaffomycetales</taxon>
        <taxon>Wickerhamomycetaceae</taxon>
        <taxon>Wickerhamomyces</taxon>
    </lineage>
</organism>
<keyword evidence="2" id="KW-1185">Reference proteome</keyword>
<reference evidence="1" key="2">
    <citation type="submission" date="2021-01" db="EMBL/GenBank/DDBJ databases">
        <authorList>
            <person name="Schikora-Tamarit M.A."/>
        </authorList>
    </citation>
    <scope>NUCLEOTIDE SEQUENCE</scope>
    <source>
        <strain evidence="1">CBS2887</strain>
    </source>
</reference>
<reference evidence="1" key="1">
    <citation type="journal article" date="2021" name="Open Biol.">
        <title>Shared evolutionary footprints suggest mitochondrial oxidative damage underlies multiple complex I losses in fungi.</title>
        <authorList>
            <person name="Schikora-Tamarit M.A."/>
            <person name="Marcet-Houben M."/>
            <person name="Nosek J."/>
            <person name="Gabaldon T."/>
        </authorList>
    </citation>
    <scope>NUCLEOTIDE SEQUENCE</scope>
    <source>
        <strain evidence="1">CBS2887</strain>
    </source>
</reference>
<dbReference type="Proteomes" id="UP000774326">
    <property type="component" value="Unassembled WGS sequence"/>
</dbReference>
<proteinExistence type="predicted"/>
<evidence type="ECO:0000313" key="2">
    <source>
        <dbReference type="Proteomes" id="UP000774326"/>
    </source>
</evidence>
<dbReference type="EMBL" id="JAEUBG010002821">
    <property type="protein sequence ID" value="KAH3684050.1"/>
    <property type="molecule type" value="Genomic_DNA"/>
</dbReference>
<comment type="caution">
    <text evidence="1">The sequence shown here is derived from an EMBL/GenBank/DDBJ whole genome shotgun (WGS) entry which is preliminary data.</text>
</comment>
<protein>
    <submittedName>
        <fullName evidence="1">Uncharacterized protein</fullName>
    </submittedName>
</protein>
<gene>
    <name evidence="1" type="ORF">WICPIJ_004988</name>
</gene>
<evidence type="ECO:0000313" key="1">
    <source>
        <dbReference type="EMBL" id="KAH3684050.1"/>
    </source>
</evidence>
<accession>A0A9P8TME2</accession>